<dbReference type="Gene3D" id="3.40.50.2300">
    <property type="match status" value="1"/>
</dbReference>
<dbReference type="InterPro" id="IPR013656">
    <property type="entry name" value="PAS_4"/>
</dbReference>
<keyword evidence="3 4" id="KW-0597">Phosphoprotein</keyword>
<sequence>MKEGLRQGTIQAIAQTPDGYLWLGTRDGIVRFDGVSFRTFRSTDTPAIRHNNISDLAVGKDGTLWIGQSEGGVTSWRNGTLRHFGKQEGLASDSVRSLSLGPDGTLWIGLFGAGVTSLKGGKTQNFAKADGLPDNTVRAIYSGSNGAWVGTDRGVARIENGRVTQPAFAAELGPVLINAFLEDRRGQLWIGTGGKGLARWAGGRLEFFGEEQGLKGTVVRSIVEDRDGILWVGTGNALNRLSGGRFESFTTVNGLGDNYIRKLLEDREGSLWVGLFGGGLDRLKDGLFVNWSREEGLSGDFVFSVREMSNGAVWMATNGGGVSRLAGSVITQFGAAEGMPSDVALSIGELKDGTALFGFKDRGLWTWSDGRFRAVPIDAEADRSDILAITEDAAGALWLTTNAGMRVRRNGAWSSPVTPAADDSHLHTSDLLVRRDGSVWTAGSDGIARLDGSKLVFQRDASGARLPKAHSLFEDSEGILWAATNGQGLRIQRNGAWFKVDAASGMPVEVLYQVLEDGRGGLWMTSDRGVLMASRQELLDAAGDPRKRVQFRLYGLADGLRSSECNGGGGGHPMGWRGRDGRLWIPTVRGVAMVDPSSLQAHSAPPPAVVEEVRTGQRSYQFGEQLSLGPGIGELEFRYHSLSLRAPEGLRFRYRLDGFDSEWVEAGNRRSAFYTNLPPGRYNFRVEVASSESDWVGGGPVTQVELRPRFHQTTLFRGLAVLGLILLLVWLSRIRAARSLAAGHAAAMRAAYAEMEQSVVERTSELDQANHILKAEIAERREIEEKLRRQKDDYETIFNLAPTQIWIKDTQNRCLRINRQVTLDLGLSPEAVEGRTLEELFPQFAGQYFQDDLEVIRTGTPKLGIVEKINAANGEVRLLFTDKVPRRDASGETIGVVSFSQDVTDRHRLEEQLRQAQRLESLGRLAGGIAHDFNNLLTVINGYAEVLERGGQLDPRRMEMLSEIGRAGQQAALLTQQLLAFSRSQQLRMEVLDLNETLTSLETILRRLIGESIVLVIEPGVDLRRIEGDAGQAQQVLMNLTLNARDAMPMGGALRIATRNVDVNAALAQSYPNVPHGAYVELNVADTGEGMDEETQRRLFEPFFSTKEQGRGTGLGLATVYGVVTQSGGHILVQSVPRLGTTFRILFPAVAAAPEGKAKTEPAAPIPLPVAACGGRILLVEDQRDVRSLVRTILEQAGYTVLEASDVDQAEKIWNEQQEPIDLLLTDVVMPGRSGIELAAWVRQQKGDCPILLMSGFVDQESMGEEAEAVAARALPMIQKPFNPSDLVASVRRMLAGV</sequence>
<dbReference type="Pfam" id="PF00512">
    <property type="entry name" value="HisKA"/>
    <property type="match status" value="1"/>
</dbReference>
<dbReference type="Pfam" id="PF02518">
    <property type="entry name" value="HATPase_c"/>
    <property type="match status" value="1"/>
</dbReference>
<dbReference type="Gene3D" id="3.30.450.20">
    <property type="entry name" value="PAS domain"/>
    <property type="match status" value="1"/>
</dbReference>
<evidence type="ECO:0000259" key="8">
    <source>
        <dbReference type="PROSITE" id="PS50113"/>
    </source>
</evidence>
<dbReference type="CDD" id="cd00130">
    <property type="entry name" value="PAS"/>
    <property type="match status" value="1"/>
</dbReference>
<keyword evidence="10" id="KW-1185">Reference proteome</keyword>
<dbReference type="InterPro" id="IPR011123">
    <property type="entry name" value="Y_Y_Y"/>
</dbReference>
<dbReference type="NCBIfam" id="TIGR00229">
    <property type="entry name" value="sensory_box"/>
    <property type="match status" value="1"/>
</dbReference>
<gene>
    <name evidence="9" type="ORF">IRI77_13000</name>
</gene>
<dbReference type="InterPro" id="IPR003661">
    <property type="entry name" value="HisK_dim/P_dom"/>
</dbReference>
<evidence type="ECO:0000313" key="9">
    <source>
        <dbReference type="EMBL" id="QOY90821.1"/>
    </source>
</evidence>
<evidence type="ECO:0000259" key="6">
    <source>
        <dbReference type="PROSITE" id="PS50109"/>
    </source>
</evidence>
<dbReference type="InterPro" id="IPR000700">
    <property type="entry name" value="PAS-assoc_C"/>
</dbReference>
<dbReference type="SMART" id="SM00387">
    <property type="entry name" value="HATPase_c"/>
    <property type="match status" value="1"/>
</dbReference>
<dbReference type="PRINTS" id="PR00344">
    <property type="entry name" value="BCTRLSENSOR"/>
</dbReference>
<dbReference type="PANTHER" id="PTHR43065:SF42">
    <property type="entry name" value="TWO-COMPONENT SENSOR PPRA"/>
    <property type="match status" value="1"/>
</dbReference>
<dbReference type="SMART" id="SM00448">
    <property type="entry name" value="REC"/>
    <property type="match status" value="1"/>
</dbReference>
<evidence type="ECO:0000313" key="10">
    <source>
        <dbReference type="Proteomes" id="UP000593892"/>
    </source>
</evidence>
<dbReference type="GO" id="GO:0000155">
    <property type="term" value="F:phosphorelay sensor kinase activity"/>
    <property type="evidence" value="ECO:0007669"/>
    <property type="project" value="InterPro"/>
</dbReference>
<dbReference type="SUPFAM" id="SSF55874">
    <property type="entry name" value="ATPase domain of HSP90 chaperone/DNA topoisomerase II/histidine kinase"/>
    <property type="match status" value="1"/>
</dbReference>
<name>A0A7S7NW34_PALFE</name>
<dbReference type="CDD" id="cd00156">
    <property type="entry name" value="REC"/>
    <property type="match status" value="1"/>
</dbReference>
<protein>
    <recommendedName>
        <fullName evidence="2">histidine kinase</fullName>
        <ecNumber evidence="2">2.7.13.3</ecNumber>
    </recommendedName>
</protein>
<feature type="domain" description="Histidine kinase" evidence="6">
    <location>
        <begin position="928"/>
        <end position="1151"/>
    </location>
</feature>
<dbReference type="InterPro" id="IPR000014">
    <property type="entry name" value="PAS"/>
</dbReference>
<organism evidence="9 10">
    <name type="scientific">Paludibaculum fermentans</name>
    <dbReference type="NCBI Taxonomy" id="1473598"/>
    <lineage>
        <taxon>Bacteria</taxon>
        <taxon>Pseudomonadati</taxon>
        <taxon>Acidobacteriota</taxon>
        <taxon>Terriglobia</taxon>
        <taxon>Bryobacterales</taxon>
        <taxon>Bryobacteraceae</taxon>
        <taxon>Paludibaculum</taxon>
    </lineage>
</organism>
<dbReference type="EMBL" id="CP063849">
    <property type="protein sequence ID" value="QOY90821.1"/>
    <property type="molecule type" value="Genomic_DNA"/>
</dbReference>
<dbReference type="InterPro" id="IPR011110">
    <property type="entry name" value="Reg_prop"/>
</dbReference>
<dbReference type="Pfam" id="PF08448">
    <property type="entry name" value="PAS_4"/>
    <property type="match status" value="1"/>
</dbReference>
<accession>A0A7S7NW34</accession>
<proteinExistence type="predicted"/>
<dbReference type="EC" id="2.7.13.3" evidence="2"/>
<dbReference type="InterPro" id="IPR001789">
    <property type="entry name" value="Sig_transdc_resp-reg_receiver"/>
</dbReference>
<dbReference type="InterPro" id="IPR005467">
    <property type="entry name" value="His_kinase_dom"/>
</dbReference>
<dbReference type="CDD" id="cd00082">
    <property type="entry name" value="HisKA"/>
    <property type="match status" value="1"/>
</dbReference>
<dbReference type="SUPFAM" id="SSF63829">
    <property type="entry name" value="Calcium-dependent phosphotriesterase"/>
    <property type="match status" value="3"/>
</dbReference>
<dbReference type="SUPFAM" id="SSF47384">
    <property type="entry name" value="Homodimeric domain of signal transducing histidine kinase"/>
    <property type="match status" value="1"/>
</dbReference>
<dbReference type="Gene3D" id="1.10.287.130">
    <property type="match status" value="1"/>
</dbReference>
<dbReference type="SUPFAM" id="SSF55785">
    <property type="entry name" value="PYP-like sensor domain (PAS domain)"/>
    <property type="match status" value="1"/>
</dbReference>
<dbReference type="InterPro" id="IPR003594">
    <property type="entry name" value="HATPase_dom"/>
</dbReference>
<evidence type="ECO:0000259" key="7">
    <source>
        <dbReference type="PROSITE" id="PS50110"/>
    </source>
</evidence>
<keyword evidence="5" id="KW-0175">Coiled coil</keyword>
<dbReference type="PROSITE" id="PS50109">
    <property type="entry name" value="HIS_KIN"/>
    <property type="match status" value="1"/>
</dbReference>
<dbReference type="Pfam" id="PF00072">
    <property type="entry name" value="Response_reg"/>
    <property type="match status" value="1"/>
</dbReference>
<dbReference type="RefSeq" id="WP_194452478.1">
    <property type="nucleotide sequence ID" value="NZ_CP063849.1"/>
</dbReference>
<evidence type="ECO:0000256" key="3">
    <source>
        <dbReference type="ARBA" id="ARBA00022553"/>
    </source>
</evidence>
<dbReference type="Proteomes" id="UP000593892">
    <property type="component" value="Chromosome"/>
</dbReference>
<feature type="domain" description="PAC" evidence="8">
    <location>
        <begin position="859"/>
        <end position="915"/>
    </location>
</feature>
<dbReference type="PANTHER" id="PTHR43065">
    <property type="entry name" value="SENSOR HISTIDINE KINASE"/>
    <property type="match status" value="1"/>
</dbReference>
<dbReference type="Gene3D" id="2.60.40.10">
    <property type="entry name" value="Immunoglobulins"/>
    <property type="match status" value="1"/>
</dbReference>
<feature type="domain" description="Response regulatory" evidence="7">
    <location>
        <begin position="1176"/>
        <end position="1295"/>
    </location>
</feature>
<dbReference type="Pfam" id="PF07495">
    <property type="entry name" value="Y_Y_Y"/>
    <property type="match status" value="1"/>
</dbReference>
<evidence type="ECO:0000256" key="5">
    <source>
        <dbReference type="SAM" id="Coils"/>
    </source>
</evidence>
<dbReference type="Pfam" id="PF07494">
    <property type="entry name" value="Reg_prop"/>
    <property type="match status" value="4"/>
</dbReference>
<dbReference type="SMART" id="SM00091">
    <property type="entry name" value="PAS"/>
    <property type="match status" value="1"/>
</dbReference>
<dbReference type="PROSITE" id="PS50113">
    <property type="entry name" value="PAC"/>
    <property type="match status" value="1"/>
</dbReference>
<dbReference type="InterPro" id="IPR035965">
    <property type="entry name" value="PAS-like_dom_sf"/>
</dbReference>
<dbReference type="KEGG" id="pfer:IRI77_13000"/>
<feature type="coiled-coil region" evidence="5">
    <location>
        <begin position="766"/>
        <end position="793"/>
    </location>
</feature>
<dbReference type="InterPro" id="IPR015943">
    <property type="entry name" value="WD40/YVTN_repeat-like_dom_sf"/>
</dbReference>
<dbReference type="Gene3D" id="3.30.565.10">
    <property type="entry name" value="Histidine kinase-like ATPase, C-terminal domain"/>
    <property type="match status" value="1"/>
</dbReference>
<dbReference type="SUPFAM" id="SSF52172">
    <property type="entry name" value="CheY-like"/>
    <property type="match status" value="1"/>
</dbReference>
<dbReference type="InterPro" id="IPR036890">
    <property type="entry name" value="HATPase_C_sf"/>
</dbReference>
<dbReference type="InterPro" id="IPR004358">
    <property type="entry name" value="Sig_transdc_His_kin-like_C"/>
</dbReference>
<dbReference type="InterPro" id="IPR036097">
    <property type="entry name" value="HisK_dim/P_sf"/>
</dbReference>
<dbReference type="PROSITE" id="PS50110">
    <property type="entry name" value="RESPONSE_REGULATORY"/>
    <property type="match status" value="1"/>
</dbReference>
<evidence type="ECO:0000256" key="2">
    <source>
        <dbReference type="ARBA" id="ARBA00012438"/>
    </source>
</evidence>
<dbReference type="Gene3D" id="2.130.10.10">
    <property type="entry name" value="YVTN repeat-like/Quinoprotein amine dehydrogenase"/>
    <property type="match status" value="3"/>
</dbReference>
<dbReference type="InterPro" id="IPR011006">
    <property type="entry name" value="CheY-like_superfamily"/>
</dbReference>
<reference evidence="9 10" key="1">
    <citation type="submission" date="2020-10" db="EMBL/GenBank/DDBJ databases">
        <title>Complete genome sequence of Paludibaculum fermentans P105T, a facultatively anaerobic acidobacterium capable of dissimilatory Fe(III) reduction.</title>
        <authorList>
            <person name="Dedysh S.N."/>
            <person name="Beletsky A.V."/>
            <person name="Kulichevskaya I.S."/>
            <person name="Mardanov A.V."/>
            <person name="Ravin N.V."/>
        </authorList>
    </citation>
    <scope>NUCLEOTIDE SEQUENCE [LARGE SCALE GENOMIC DNA]</scope>
    <source>
        <strain evidence="9 10">P105</strain>
    </source>
</reference>
<evidence type="ECO:0000256" key="1">
    <source>
        <dbReference type="ARBA" id="ARBA00000085"/>
    </source>
</evidence>
<feature type="modified residue" description="4-aspartylphosphate" evidence="4">
    <location>
        <position position="1227"/>
    </location>
</feature>
<dbReference type="SMART" id="SM00388">
    <property type="entry name" value="HisKA"/>
    <property type="match status" value="1"/>
</dbReference>
<evidence type="ECO:0000256" key="4">
    <source>
        <dbReference type="PROSITE-ProRule" id="PRU00169"/>
    </source>
</evidence>
<comment type="catalytic activity">
    <reaction evidence="1">
        <text>ATP + protein L-histidine = ADP + protein N-phospho-L-histidine.</text>
        <dbReference type="EC" id="2.7.13.3"/>
    </reaction>
</comment>
<dbReference type="InterPro" id="IPR013783">
    <property type="entry name" value="Ig-like_fold"/>
</dbReference>